<sequence>MKQKKTILHLGCGPHKIPGSIGVDINKNIGADIIHDLNKFPYPFKKDQFDKIIAENILEHLENIPKVMEELHRISKNGAILFITTGHFSSIDSFTDPTHKHFFTSRTFDYFIPGTDLYEYHYSKVKLKKLKVLLGPPQTNNFLLKILLKLINKYAVIYEKRFAFIFPVGTISYKLQIIKEK</sequence>
<dbReference type="Pfam" id="PF13489">
    <property type="entry name" value="Methyltransf_23"/>
    <property type="match status" value="1"/>
</dbReference>
<dbReference type="CDD" id="cd02440">
    <property type="entry name" value="AdoMet_MTases"/>
    <property type="match status" value="1"/>
</dbReference>
<dbReference type="Proteomes" id="UP000176751">
    <property type="component" value="Unassembled WGS sequence"/>
</dbReference>
<reference evidence="1 2" key="1">
    <citation type="journal article" date="2016" name="Nat. Commun.">
        <title>Thousands of microbial genomes shed light on interconnected biogeochemical processes in an aquifer system.</title>
        <authorList>
            <person name="Anantharaman K."/>
            <person name="Brown C.T."/>
            <person name="Hug L.A."/>
            <person name="Sharon I."/>
            <person name="Castelle C.J."/>
            <person name="Probst A.J."/>
            <person name="Thomas B.C."/>
            <person name="Singh A."/>
            <person name="Wilkins M.J."/>
            <person name="Karaoz U."/>
            <person name="Brodie E.L."/>
            <person name="Williams K.H."/>
            <person name="Hubbard S.S."/>
            <person name="Banfield J.F."/>
        </authorList>
    </citation>
    <scope>NUCLEOTIDE SEQUENCE [LARGE SCALE GENOMIC DNA]</scope>
</reference>
<dbReference type="SUPFAM" id="SSF53335">
    <property type="entry name" value="S-adenosyl-L-methionine-dependent methyltransferases"/>
    <property type="match status" value="1"/>
</dbReference>
<dbReference type="STRING" id="1797737.A2196_03990"/>
<dbReference type="Gene3D" id="3.40.50.150">
    <property type="entry name" value="Vaccinia Virus protein VP39"/>
    <property type="match status" value="1"/>
</dbReference>
<protein>
    <submittedName>
        <fullName evidence="1">Uncharacterized protein</fullName>
    </submittedName>
</protein>
<dbReference type="AlphaFoldDB" id="A0A1F5HG33"/>
<organism evidence="1 2">
    <name type="scientific">Candidatus Curtissbacteria bacterium RIFOXYA1_FULL_41_14</name>
    <dbReference type="NCBI Taxonomy" id="1797737"/>
    <lineage>
        <taxon>Bacteria</taxon>
        <taxon>Candidatus Curtissiibacteriota</taxon>
    </lineage>
</organism>
<name>A0A1F5HG33_9BACT</name>
<gene>
    <name evidence="1" type="ORF">A2196_03990</name>
</gene>
<evidence type="ECO:0000313" key="2">
    <source>
        <dbReference type="Proteomes" id="UP000176751"/>
    </source>
</evidence>
<dbReference type="EMBL" id="MFCA01000004">
    <property type="protein sequence ID" value="OGE03108.1"/>
    <property type="molecule type" value="Genomic_DNA"/>
</dbReference>
<proteinExistence type="predicted"/>
<accession>A0A1F5HG33</accession>
<dbReference type="InterPro" id="IPR029063">
    <property type="entry name" value="SAM-dependent_MTases_sf"/>
</dbReference>
<comment type="caution">
    <text evidence="1">The sequence shown here is derived from an EMBL/GenBank/DDBJ whole genome shotgun (WGS) entry which is preliminary data.</text>
</comment>
<evidence type="ECO:0000313" key="1">
    <source>
        <dbReference type="EMBL" id="OGE03108.1"/>
    </source>
</evidence>